<reference evidence="1 2" key="1">
    <citation type="submission" date="2019-02" db="EMBL/GenBank/DDBJ databases">
        <title>Deep-cultivation of Planctomycetes and their phenomic and genomic characterization uncovers novel biology.</title>
        <authorList>
            <person name="Wiegand S."/>
            <person name="Jogler M."/>
            <person name="Boedeker C."/>
            <person name="Pinto D."/>
            <person name="Vollmers J."/>
            <person name="Rivas-Marin E."/>
            <person name="Kohn T."/>
            <person name="Peeters S.H."/>
            <person name="Heuer A."/>
            <person name="Rast P."/>
            <person name="Oberbeckmann S."/>
            <person name="Bunk B."/>
            <person name="Jeske O."/>
            <person name="Meyerdierks A."/>
            <person name="Storesund J.E."/>
            <person name="Kallscheuer N."/>
            <person name="Luecker S."/>
            <person name="Lage O.M."/>
            <person name="Pohl T."/>
            <person name="Merkel B.J."/>
            <person name="Hornburger P."/>
            <person name="Mueller R.-W."/>
            <person name="Bruemmer F."/>
            <person name="Labrenz M."/>
            <person name="Spormann A.M."/>
            <person name="Op den Camp H."/>
            <person name="Overmann J."/>
            <person name="Amann R."/>
            <person name="Jetten M.S.M."/>
            <person name="Mascher T."/>
            <person name="Medema M.H."/>
            <person name="Devos D.P."/>
            <person name="Kaster A.-K."/>
            <person name="Ovreas L."/>
            <person name="Rohde M."/>
            <person name="Galperin M.Y."/>
            <person name="Jogler C."/>
        </authorList>
    </citation>
    <scope>NUCLEOTIDE SEQUENCE [LARGE SCALE GENOMIC DNA]</scope>
    <source>
        <strain evidence="1 2">V22</strain>
    </source>
</reference>
<dbReference type="RefSeq" id="WP_145258707.1">
    <property type="nucleotide sequence ID" value="NZ_CP036316.1"/>
</dbReference>
<evidence type="ECO:0000313" key="1">
    <source>
        <dbReference type="EMBL" id="QDT62858.1"/>
    </source>
</evidence>
<dbReference type="EMBL" id="CP036316">
    <property type="protein sequence ID" value="QDT62858.1"/>
    <property type="molecule type" value="Genomic_DNA"/>
</dbReference>
<organism evidence="1 2">
    <name type="scientific">Calycomorphotria hydatis</name>
    <dbReference type="NCBI Taxonomy" id="2528027"/>
    <lineage>
        <taxon>Bacteria</taxon>
        <taxon>Pseudomonadati</taxon>
        <taxon>Planctomycetota</taxon>
        <taxon>Planctomycetia</taxon>
        <taxon>Planctomycetales</taxon>
        <taxon>Planctomycetaceae</taxon>
        <taxon>Calycomorphotria</taxon>
    </lineage>
</organism>
<keyword evidence="2" id="KW-1185">Reference proteome</keyword>
<name>A0A517T3A5_9PLAN</name>
<proteinExistence type="predicted"/>
<dbReference type="KEGG" id="chya:V22_00560"/>
<evidence type="ECO:0000313" key="2">
    <source>
        <dbReference type="Proteomes" id="UP000319976"/>
    </source>
</evidence>
<evidence type="ECO:0008006" key="3">
    <source>
        <dbReference type="Google" id="ProtNLM"/>
    </source>
</evidence>
<dbReference type="AlphaFoldDB" id="A0A517T3A5"/>
<protein>
    <recommendedName>
        <fullName evidence="3">Plasmid stabilization system protein</fullName>
    </recommendedName>
</protein>
<gene>
    <name evidence="1" type="ORF">V22_00560</name>
</gene>
<dbReference type="Proteomes" id="UP000319976">
    <property type="component" value="Chromosome"/>
</dbReference>
<accession>A0A517T3A5</accession>
<dbReference type="OrthoDB" id="290557at2"/>
<sequence length="84" mass="9844">MKYFVNMLPAAEAELAKIWMDAVDRVVVTQTMDRLDQLLRLDPLAFGESREDLTRIGYIFPLGVLFLVHEEDLRVDIVHLWRID</sequence>